<dbReference type="InParanoid" id="E6W4Z4"/>
<proteinExistence type="predicted"/>
<reference evidence="2 3" key="1">
    <citation type="submission" date="2010-12" db="EMBL/GenBank/DDBJ databases">
        <title>Complete sequence of Desulfurispirillum indicum S5.</title>
        <authorList>
            <consortium name="US DOE Joint Genome Institute"/>
            <person name="Lucas S."/>
            <person name="Copeland A."/>
            <person name="Lapidus A."/>
            <person name="Cheng J.-F."/>
            <person name="Goodwin L."/>
            <person name="Pitluck S."/>
            <person name="Chertkov O."/>
            <person name="Held B."/>
            <person name="Detter J.C."/>
            <person name="Han C."/>
            <person name="Tapia R."/>
            <person name="Land M."/>
            <person name="Hauser L."/>
            <person name="Kyrpides N."/>
            <person name="Ivanova N."/>
            <person name="Mikhailova N."/>
            <person name="Haggblom M."/>
            <person name="Rauschenbach I."/>
            <person name="Bini E."/>
            <person name="Woyke T."/>
        </authorList>
    </citation>
    <scope>NUCLEOTIDE SEQUENCE [LARGE SCALE GENOMIC DNA]</scope>
    <source>
        <strain evidence="3">ATCC BAA-1389 / DSM 22839 / S5</strain>
    </source>
</reference>
<evidence type="ECO:0000313" key="3">
    <source>
        <dbReference type="Proteomes" id="UP000002572"/>
    </source>
</evidence>
<dbReference type="Gene3D" id="1.10.3210.10">
    <property type="entry name" value="Hypothetical protein af1432"/>
    <property type="match status" value="1"/>
</dbReference>
<dbReference type="OrthoDB" id="49429at2"/>
<dbReference type="SUPFAM" id="SSF109604">
    <property type="entry name" value="HD-domain/PDEase-like"/>
    <property type="match status" value="1"/>
</dbReference>
<name>E6W4Z4_DESIS</name>
<accession>E6W4Z4</accession>
<dbReference type="AlphaFoldDB" id="E6W4Z4"/>
<dbReference type="Pfam" id="PF13487">
    <property type="entry name" value="HD_5"/>
    <property type="match status" value="1"/>
</dbReference>
<dbReference type="GO" id="GO:0016787">
    <property type="term" value="F:hydrolase activity"/>
    <property type="evidence" value="ECO:0007669"/>
    <property type="project" value="UniProtKB-KW"/>
</dbReference>
<evidence type="ECO:0000313" key="2">
    <source>
        <dbReference type="EMBL" id="ADU65970.1"/>
    </source>
</evidence>
<dbReference type="Proteomes" id="UP000002572">
    <property type="component" value="Chromosome"/>
</dbReference>
<dbReference type="EMBL" id="CP002432">
    <property type="protein sequence ID" value="ADU65970.1"/>
    <property type="molecule type" value="Genomic_DNA"/>
</dbReference>
<keyword evidence="2" id="KW-0378">Hydrolase</keyword>
<dbReference type="eggNOG" id="COG3437">
    <property type="taxonomic scope" value="Bacteria"/>
</dbReference>
<sequence>MMRSIRSSRIFIRQLAQVTRHHCPETSWHIKRVRYFTQILASELLRMEMKGLTPEQACRTVELSHIHDIGKVCIPESILNRAGPLTDEQMERVRRHTEFGGYILDDLCLNMDVCTYQTAWNIVVYHHERFDGKGYPYALNGEDIPVCARIVALADVYDALSSPRCYKPAYTRSVCRDIIASEGGGHFDPFIVRAFLNIEEAFWNIHQTIGFQGDPCAQDKPQASIQQEKGVLI</sequence>
<dbReference type="InterPro" id="IPR037522">
    <property type="entry name" value="HD_GYP_dom"/>
</dbReference>
<gene>
    <name evidence="2" type="ordered locus">Selin_1235</name>
</gene>
<dbReference type="InterPro" id="IPR052020">
    <property type="entry name" value="Cyclic_di-GMP/3'3'-cGAMP_PDE"/>
</dbReference>
<dbReference type="KEGG" id="din:Selin_1235"/>
<dbReference type="InterPro" id="IPR003607">
    <property type="entry name" value="HD/PDEase_dom"/>
</dbReference>
<dbReference type="PANTHER" id="PTHR45228">
    <property type="entry name" value="CYCLIC DI-GMP PHOSPHODIESTERASE TM_0186-RELATED"/>
    <property type="match status" value="1"/>
</dbReference>
<keyword evidence="3" id="KW-1185">Reference proteome</keyword>
<dbReference type="CDD" id="cd00077">
    <property type="entry name" value="HDc"/>
    <property type="match status" value="1"/>
</dbReference>
<dbReference type="STRING" id="653733.Selin_1235"/>
<dbReference type="PROSITE" id="PS51832">
    <property type="entry name" value="HD_GYP"/>
    <property type="match status" value="1"/>
</dbReference>
<organism evidence="2 3">
    <name type="scientific">Desulfurispirillum indicum (strain ATCC BAA-1389 / DSM 22839 / S5)</name>
    <dbReference type="NCBI Taxonomy" id="653733"/>
    <lineage>
        <taxon>Bacteria</taxon>
        <taxon>Pseudomonadati</taxon>
        <taxon>Chrysiogenota</taxon>
        <taxon>Chrysiogenia</taxon>
        <taxon>Chrysiogenales</taxon>
        <taxon>Chrysiogenaceae</taxon>
        <taxon>Desulfurispirillum</taxon>
    </lineage>
</organism>
<feature type="domain" description="HD-GYP" evidence="1">
    <location>
        <begin position="4"/>
        <end position="211"/>
    </location>
</feature>
<dbReference type="HOGENOM" id="CLU_000445_92_3_0"/>
<protein>
    <submittedName>
        <fullName evidence="2">Metal-dependent phosphohydrolase HD sub domain</fullName>
    </submittedName>
</protein>
<dbReference type="RefSeq" id="WP_013505851.1">
    <property type="nucleotide sequence ID" value="NC_014836.1"/>
</dbReference>
<evidence type="ECO:0000259" key="1">
    <source>
        <dbReference type="PROSITE" id="PS51832"/>
    </source>
</evidence>